<dbReference type="PANTHER" id="PTHR46825:SF7">
    <property type="entry name" value="D-ALANYL-D-ALANINE CARBOXYPEPTIDASE"/>
    <property type="match status" value="1"/>
</dbReference>
<keyword evidence="3" id="KW-0121">Carboxypeptidase</keyword>
<dbReference type="Pfam" id="PF00144">
    <property type="entry name" value="Beta-lactamase"/>
    <property type="match status" value="1"/>
</dbReference>
<feature type="region of interest" description="Disordered" evidence="1">
    <location>
        <begin position="226"/>
        <end position="245"/>
    </location>
</feature>
<dbReference type="SUPFAM" id="SSF56601">
    <property type="entry name" value="beta-lactamase/transpeptidase-like"/>
    <property type="match status" value="1"/>
</dbReference>
<evidence type="ECO:0000259" key="2">
    <source>
        <dbReference type="Pfam" id="PF00144"/>
    </source>
</evidence>
<proteinExistence type="predicted"/>
<organism evidence="3 4">
    <name type="scientific">Streptomyces hundungensis</name>
    <dbReference type="NCBI Taxonomy" id="1077946"/>
    <lineage>
        <taxon>Bacteria</taxon>
        <taxon>Bacillati</taxon>
        <taxon>Actinomycetota</taxon>
        <taxon>Actinomycetes</taxon>
        <taxon>Kitasatosporales</taxon>
        <taxon>Streptomycetaceae</taxon>
        <taxon>Streptomyces</taxon>
    </lineage>
</organism>
<feature type="compositionally biased region" description="Pro residues" evidence="1">
    <location>
        <begin position="374"/>
        <end position="395"/>
    </location>
</feature>
<keyword evidence="3" id="KW-0378">Hydrolase</keyword>
<sequence length="395" mass="41007">MVPGPPSAKMAPKEGKPAMPTLRAPLVAALATTLCVLGTAVPPGEPAPSAVRTALARLVTAGGAPGAALLGEDPSGTRYRTAGATLGRDDHFRAGSVTKSFVATVVLQLAAEGRLGLDDTVERYLPGLVRGHGNDGRHLTLRSLLSHTSGLFNYTADTTVPVPVTADEVIRTALAHSPGRPGRYSYANTNYVLLGLIIEAVTGHPYAVEAQRRILTPLHLTGTSFPGARTHLPEPHSRAYTPDGRDVTDLDPRQAGASGELISTLADLSRFYAALLGGALLPPAQRRELLDTTATLGVYGLGVYPQRLDCGLTVWGHNGHIAGSFVRAATTSDGRHTLVFRVNTDALTDPSLELALLDAEFCPKSGALSASAAPPAPVPPSRSVPPPAPGSSPAR</sequence>
<name>A0A387HJJ3_9ACTN</name>
<dbReference type="Proteomes" id="UP000271554">
    <property type="component" value="Chromosome"/>
</dbReference>
<dbReference type="InterPro" id="IPR001466">
    <property type="entry name" value="Beta-lactam-related"/>
</dbReference>
<feature type="compositionally biased region" description="Basic and acidic residues" evidence="1">
    <location>
        <begin position="231"/>
        <end position="245"/>
    </location>
</feature>
<dbReference type="GO" id="GO:0009002">
    <property type="term" value="F:serine-type D-Ala-D-Ala carboxypeptidase activity"/>
    <property type="evidence" value="ECO:0007669"/>
    <property type="project" value="UniProtKB-EC"/>
</dbReference>
<evidence type="ECO:0000313" key="3">
    <source>
        <dbReference type="EMBL" id="AYG81002.1"/>
    </source>
</evidence>
<dbReference type="EC" id="3.4.16.4" evidence="3"/>
<dbReference type="KEGG" id="shun:DWB77_03140"/>
<evidence type="ECO:0000256" key="1">
    <source>
        <dbReference type="SAM" id="MobiDB-lite"/>
    </source>
</evidence>
<keyword evidence="3" id="KW-0645">Protease</keyword>
<feature type="domain" description="Beta-lactamase-related" evidence="2">
    <location>
        <begin position="54"/>
        <end position="329"/>
    </location>
</feature>
<dbReference type="InterPro" id="IPR050491">
    <property type="entry name" value="AmpC-like"/>
</dbReference>
<keyword evidence="4" id="KW-1185">Reference proteome</keyword>
<evidence type="ECO:0000313" key="4">
    <source>
        <dbReference type="Proteomes" id="UP000271554"/>
    </source>
</evidence>
<protein>
    <submittedName>
        <fullName evidence="3">D-alanyl-D-alanine carboxypeptidase</fullName>
        <ecNumber evidence="3">3.4.16.4</ecNumber>
    </submittedName>
</protein>
<reference evidence="3 4" key="1">
    <citation type="submission" date="2018-10" db="EMBL/GenBank/DDBJ databases">
        <title>Relationship between Morphology and Antimicrobial Activity in Streptomyces.</title>
        <authorList>
            <person name="Kang H.J."/>
            <person name="Kim S.B."/>
        </authorList>
    </citation>
    <scope>NUCLEOTIDE SEQUENCE [LARGE SCALE GENOMIC DNA]</scope>
    <source>
        <strain evidence="3 4">BH38</strain>
    </source>
</reference>
<accession>A0A387HJJ3</accession>
<dbReference type="AlphaFoldDB" id="A0A387HJJ3"/>
<dbReference type="Gene3D" id="3.40.710.10">
    <property type="entry name" value="DD-peptidase/beta-lactamase superfamily"/>
    <property type="match status" value="1"/>
</dbReference>
<dbReference type="EMBL" id="CP032698">
    <property type="protein sequence ID" value="AYG81002.1"/>
    <property type="molecule type" value="Genomic_DNA"/>
</dbReference>
<dbReference type="InterPro" id="IPR012338">
    <property type="entry name" value="Beta-lactam/transpept-like"/>
</dbReference>
<feature type="region of interest" description="Disordered" evidence="1">
    <location>
        <begin position="367"/>
        <end position="395"/>
    </location>
</feature>
<gene>
    <name evidence="3" type="ORF">DWB77_03140</name>
</gene>
<dbReference type="PANTHER" id="PTHR46825">
    <property type="entry name" value="D-ALANYL-D-ALANINE-CARBOXYPEPTIDASE/ENDOPEPTIDASE AMPH"/>
    <property type="match status" value="1"/>
</dbReference>